<comment type="similarity">
    <text evidence="1">Belongs to the nucleobase:cation symporter-2 (NCS2) (TC 2.A.40) family.</text>
</comment>
<reference evidence="3" key="1">
    <citation type="submission" date="2023-05" db="EMBL/GenBank/DDBJ databases">
        <title>Nepenthes gracilis genome sequencing.</title>
        <authorList>
            <person name="Fukushima K."/>
        </authorList>
    </citation>
    <scope>NUCLEOTIDE SEQUENCE</scope>
    <source>
        <strain evidence="3">SING2019-196</strain>
    </source>
</reference>
<gene>
    <name evidence="3" type="ORF">Nepgr_012333</name>
</gene>
<keyword evidence="2" id="KW-0812">Transmembrane</keyword>
<dbReference type="EMBL" id="BSYO01000010">
    <property type="protein sequence ID" value="GMH10492.1"/>
    <property type="molecule type" value="Genomic_DNA"/>
</dbReference>
<keyword evidence="2" id="KW-1133">Transmembrane helix</keyword>
<evidence type="ECO:0000313" key="4">
    <source>
        <dbReference type="Proteomes" id="UP001279734"/>
    </source>
</evidence>
<accession>A0AAD3SFY6</accession>
<evidence type="ECO:0000256" key="1">
    <source>
        <dbReference type="ARBA" id="ARBA00008821"/>
    </source>
</evidence>
<name>A0AAD3SFY6_NEPGR</name>
<feature type="transmembrane region" description="Helical" evidence="2">
    <location>
        <begin position="30"/>
        <end position="54"/>
    </location>
</feature>
<organism evidence="3 4">
    <name type="scientific">Nepenthes gracilis</name>
    <name type="common">Slender pitcher plant</name>
    <dbReference type="NCBI Taxonomy" id="150966"/>
    <lineage>
        <taxon>Eukaryota</taxon>
        <taxon>Viridiplantae</taxon>
        <taxon>Streptophyta</taxon>
        <taxon>Embryophyta</taxon>
        <taxon>Tracheophyta</taxon>
        <taxon>Spermatophyta</taxon>
        <taxon>Magnoliopsida</taxon>
        <taxon>eudicotyledons</taxon>
        <taxon>Gunneridae</taxon>
        <taxon>Pentapetalae</taxon>
        <taxon>Caryophyllales</taxon>
        <taxon>Nepenthaceae</taxon>
        <taxon>Nepenthes</taxon>
    </lineage>
</organism>
<protein>
    <submittedName>
        <fullName evidence="3">Uncharacterized protein</fullName>
    </submittedName>
</protein>
<keyword evidence="2" id="KW-0472">Membrane</keyword>
<proteinExistence type="inferred from homology"/>
<dbReference type="AlphaFoldDB" id="A0AAD3SFY6"/>
<evidence type="ECO:0000256" key="2">
    <source>
        <dbReference type="SAM" id="Phobius"/>
    </source>
</evidence>
<evidence type="ECO:0000313" key="3">
    <source>
        <dbReference type="EMBL" id="GMH10492.1"/>
    </source>
</evidence>
<comment type="caution">
    <text evidence="3">The sequence shown here is derived from an EMBL/GenBank/DDBJ whole genome shotgun (WGS) entry which is preliminary data.</text>
</comment>
<dbReference type="Proteomes" id="UP001279734">
    <property type="component" value="Unassembled WGS sequence"/>
</dbReference>
<feature type="transmembrane region" description="Helical" evidence="2">
    <location>
        <begin position="66"/>
        <end position="88"/>
    </location>
</feature>
<keyword evidence="4" id="KW-1185">Reference proteome</keyword>
<dbReference type="PANTHER" id="PTHR11119">
    <property type="entry name" value="XANTHINE-URACIL / VITAMIN C PERMEASE FAMILY MEMBER"/>
    <property type="match status" value="1"/>
</dbReference>
<sequence>MANFILYLKCMVYFPRPFPWGKPSFHLEEAVAMMAASLIALTEVLGALLNAAFGSVTDLAASIMQFNVTVAIIFMSSSVVATLVGLSLNNTVEHGKVARRKDNGAH</sequence>